<comment type="caution">
    <text evidence="2">The sequence shown here is derived from an EMBL/GenBank/DDBJ whole genome shotgun (WGS) entry which is preliminary data.</text>
</comment>
<reference evidence="2" key="1">
    <citation type="submission" date="2022-07" db="EMBL/GenBank/DDBJ databases">
        <title>Chromosome-level genome of Muraenolepis orangiensis.</title>
        <authorList>
            <person name="Kim J."/>
        </authorList>
    </citation>
    <scope>NUCLEOTIDE SEQUENCE</scope>
    <source>
        <strain evidence="2">KU_S4_2022</strain>
        <tissue evidence="2">Muscle</tissue>
    </source>
</reference>
<proteinExistence type="predicted"/>
<sequence length="88" mass="10149">MCVCPMANPDLVPMSLGVDYWRAEHLEVNGIDFRDDIPPMTENELLQMLSMQEEELQMLREELAIKDARILQLELELHNLDNVGPNNV</sequence>
<keyword evidence="3" id="KW-1185">Reference proteome</keyword>
<organism evidence="2 3">
    <name type="scientific">Muraenolepis orangiensis</name>
    <name type="common">Patagonian moray cod</name>
    <dbReference type="NCBI Taxonomy" id="630683"/>
    <lineage>
        <taxon>Eukaryota</taxon>
        <taxon>Metazoa</taxon>
        <taxon>Chordata</taxon>
        <taxon>Craniata</taxon>
        <taxon>Vertebrata</taxon>
        <taxon>Euteleostomi</taxon>
        <taxon>Actinopterygii</taxon>
        <taxon>Neopterygii</taxon>
        <taxon>Teleostei</taxon>
        <taxon>Neoteleostei</taxon>
        <taxon>Acanthomorphata</taxon>
        <taxon>Zeiogadaria</taxon>
        <taxon>Gadariae</taxon>
        <taxon>Gadiformes</taxon>
        <taxon>Muraenolepidoidei</taxon>
        <taxon>Muraenolepididae</taxon>
        <taxon>Muraenolepis</taxon>
    </lineage>
</organism>
<dbReference type="EMBL" id="JANIIK010000112">
    <property type="protein sequence ID" value="KAJ3592776.1"/>
    <property type="molecule type" value="Genomic_DNA"/>
</dbReference>
<feature type="coiled-coil region" evidence="1">
    <location>
        <begin position="42"/>
        <end position="76"/>
    </location>
</feature>
<protein>
    <submittedName>
        <fullName evidence="2">Uncharacterized protein</fullName>
    </submittedName>
</protein>
<evidence type="ECO:0000313" key="3">
    <source>
        <dbReference type="Proteomes" id="UP001148018"/>
    </source>
</evidence>
<dbReference type="Proteomes" id="UP001148018">
    <property type="component" value="Unassembled WGS sequence"/>
</dbReference>
<evidence type="ECO:0000313" key="2">
    <source>
        <dbReference type="EMBL" id="KAJ3592776.1"/>
    </source>
</evidence>
<name>A0A9Q0DQU0_9TELE</name>
<evidence type="ECO:0000256" key="1">
    <source>
        <dbReference type="SAM" id="Coils"/>
    </source>
</evidence>
<keyword evidence="1" id="KW-0175">Coiled coil</keyword>
<gene>
    <name evidence="2" type="ORF">NHX12_005115</name>
</gene>
<accession>A0A9Q0DQU0</accession>
<dbReference type="AlphaFoldDB" id="A0A9Q0DQU0"/>